<feature type="chain" id="PRO_5003035529" description="Outer membrane protein beta-barrel domain-containing protein" evidence="1">
    <location>
        <begin position="19"/>
        <end position="252"/>
    </location>
</feature>
<dbReference type="Proteomes" id="UP000002028">
    <property type="component" value="Chromosome"/>
</dbReference>
<gene>
    <name evidence="2" type="ordered locus">Slin_2493</name>
</gene>
<dbReference type="KEGG" id="sli:Slin_2493"/>
<evidence type="ECO:0000256" key="1">
    <source>
        <dbReference type="SAM" id="SignalP"/>
    </source>
</evidence>
<dbReference type="EMBL" id="CP001769">
    <property type="protein sequence ID" value="ADB38512.1"/>
    <property type="molecule type" value="Genomic_DNA"/>
</dbReference>
<proteinExistence type="predicted"/>
<dbReference type="STRING" id="504472.Slin_2493"/>
<dbReference type="HOGENOM" id="CLU_092752_0_0_10"/>
<sequence length="252" mass="27733">MKLLPLFFLLILPGWVWAQTVPPEGVNGLASVKRIDQTVDLGVSTNGEFTTFALSINRLHGLWQSKRFRVGYGLRFSSAFGTNTNYRTAPASLVKGPGGESALGLFVKNIEANIDTLRLPKTQANSLNVSLNLEYAISHRVDVGFNIDLIGLTFGPNQSGTFLANSPVRSPLSGTVQDAKLTAFNVLLGDQSDRGSLNSEGYVRYRFSDRVSLRGGIRFIVHEYTTQRKLTFENDRFRASNANGLLAVAYHF</sequence>
<organism evidence="2 3">
    <name type="scientific">Spirosoma linguale (strain ATCC 33905 / DSM 74 / LMG 10896 / Claus 1)</name>
    <dbReference type="NCBI Taxonomy" id="504472"/>
    <lineage>
        <taxon>Bacteria</taxon>
        <taxon>Pseudomonadati</taxon>
        <taxon>Bacteroidota</taxon>
        <taxon>Cytophagia</taxon>
        <taxon>Cytophagales</taxon>
        <taxon>Cytophagaceae</taxon>
        <taxon>Spirosoma</taxon>
    </lineage>
</organism>
<dbReference type="eggNOG" id="ENOG502ZUEM">
    <property type="taxonomic scope" value="Bacteria"/>
</dbReference>
<evidence type="ECO:0008006" key="4">
    <source>
        <dbReference type="Google" id="ProtNLM"/>
    </source>
</evidence>
<keyword evidence="1" id="KW-0732">Signal</keyword>
<dbReference type="RefSeq" id="WP_012927047.1">
    <property type="nucleotide sequence ID" value="NC_013730.1"/>
</dbReference>
<evidence type="ECO:0000313" key="2">
    <source>
        <dbReference type="EMBL" id="ADB38512.1"/>
    </source>
</evidence>
<keyword evidence="3" id="KW-1185">Reference proteome</keyword>
<reference evidence="2 3" key="1">
    <citation type="journal article" date="2010" name="Stand. Genomic Sci.">
        <title>Complete genome sequence of Spirosoma linguale type strain (1).</title>
        <authorList>
            <person name="Lail K."/>
            <person name="Sikorski J."/>
            <person name="Saunders E."/>
            <person name="Lapidus A."/>
            <person name="Glavina Del Rio T."/>
            <person name="Copeland A."/>
            <person name="Tice H."/>
            <person name="Cheng J.-F."/>
            <person name="Lucas S."/>
            <person name="Nolan M."/>
            <person name="Bruce D."/>
            <person name="Goodwin L."/>
            <person name="Pitluck S."/>
            <person name="Ivanova N."/>
            <person name="Mavromatis K."/>
            <person name="Ovchinnikova G."/>
            <person name="Pati A."/>
            <person name="Chen A."/>
            <person name="Palaniappan K."/>
            <person name="Land M."/>
            <person name="Hauser L."/>
            <person name="Chang Y.-J."/>
            <person name="Jeffries C.D."/>
            <person name="Chain P."/>
            <person name="Brettin T."/>
            <person name="Detter J.C."/>
            <person name="Schuetze A."/>
            <person name="Rohde M."/>
            <person name="Tindall B.J."/>
            <person name="Goeker M."/>
            <person name="Bristow J."/>
            <person name="Eisen J.A."/>
            <person name="Markowitz V."/>
            <person name="Hugenholtz P."/>
            <person name="Kyrpides N.C."/>
            <person name="Klenk H.-P."/>
            <person name="Chen F."/>
        </authorList>
    </citation>
    <scope>NUCLEOTIDE SEQUENCE [LARGE SCALE GENOMIC DNA]</scope>
    <source>
        <strain evidence="3">ATCC 33905 / DSM 74 / LMG 10896 / Claus 1</strain>
    </source>
</reference>
<accession>D2QGK4</accession>
<protein>
    <recommendedName>
        <fullName evidence="4">Outer membrane protein beta-barrel domain-containing protein</fullName>
    </recommendedName>
</protein>
<name>D2QGK4_SPILD</name>
<evidence type="ECO:0000313" key="3">
    <source>
        <dbReference type="Proteomes" id="UP000002028"/>
    </source>
</evidence>
<feature type="signal peptide" evidence="1">
    <location>
        <begin position="1"/>
        <end position="18"/>
    </location>
</feature>
<dbReference type="AlphaFoldDB" id="D2QGK4"/>